<dbReference type="GeneID" id="54489115"/>
<evidence type="ECO:0000313" key="2">
    <source>
        <dbReference type="EMBL" id="KAF2760477.1"/>
    </source>
</evidence>
<evidence type="ECO:0000256" key="1">
    <source>
        <dbReference type="SAM" id="MobiDB-lite"/>
    </source>
</evidence>
<gene>
    <name evidence="2" type="ORF">EJ05DRAFT_509007</name>
</gene>
<feature type="region of interest" description="Disordered" evidence="1">
    <location>
        <begin position="150"/>
        <end position="169"/>
    </location>
</feature>
<keyword evidence="3" id="KW-1185">Reference proteome</keyword>
<protein>
    <recommendedName>
        <fullName evidence="4">SMP domain-containing protein</fullName>
    </recommendedName>
</protein>
<reference evidence="2" key="1">
    <citation type="journal article" date="2020" name="Stud. Mycol.">
        <title>101 Dothideomycetes genomes: a test case for predicting lifestyles and emergence of pathogens.</title>
        <authorList>
            <person name="Haridas S."/>
            <person name="Albert R."/>
            <person name="Binder M."/>
            <person name="Bloem J."/>
            <person name="Labutti K."/>
            <person name="Salamov A."/>
            <person name="Andreopoulos B."/>
            <person name="Baker S."/>
            <person name="Barry K."/>
            <person name="Bills G."/>
            <person name="Bluhm B."/>
            <person name="Cannon C."/>
            <person name="Castanera R."/>
            <person name="Culley D."/>
            <person name="Daum C."/>
            <person name="Ezra D."/>
            <person name="Gonzalez J."/>
            <person name="Henrissat B."/>
            <person name="Kuo A."/>
            <person name="Liang C."/>
            <person name="Lipzen A."/>
            <person name="Lutzoni F."/>
            <person name="Magnuson J."/>
            <person name="Mondo S."/>
            <person name="Nolan M."/>
            <person name="Ohm R."/>
            <person name="Pangilinan J."/>
            <person name="Park H.-J."/>
            <person name="Ramirez L."/>
            <person name="Alfaro M."/>
            <person name="Sun H."/>
            <person name="Tritt A."/>
            <person name="Yoshinaga Y."/>
            <person name="Zwiers L.-H."/>
            <person name="Turgeon B."/>
            <person name="Goodwin S."/>
            <person name="Spatafora J."/>
            <person name="Crous P."/>
            <person name="Grigoriev I."/>
        </authorList>
    </citation>
    <scope>NUCLEOTIDE SEQUENCE</scope>
    <source>
        <strain evidence="2">CBS 121739</strain>
    </source>
</reference>
<dbReference type="AlphaFoldDB" id="A0A6A6WFV1"/>
<dbReference type="RefSeq" id="XP_033602928.1">
    <property type="nucleotide sequence ID" value="XM_033748061.1"/>
</dbReference>
<organism evidence="2 3">
    <name type="scientific">Pseudovirgaria hyperparasitica</name>
    <dbReference type="NCBI Taxonomy" id="470096"/>
    <lineage>
        <taxon>Eukaryota</taxon>
        <taxon>Fungi</taxon>
        <taxon>Dikarya</taxon>
        <taxon>Ascomycota</taxon>
        <taxon>Pezizomycotina</taxon>
        <taxon>Dothideomycetes</taxon>
        <taxon>Dothideomycetes incertae sedis</taxon>
        <taxon>Acrospermales</taxon>
        <taxon>Acrospermaceae</taxon>
        <taxon>Pseudovirgaria</taxon>
    </lineage>
</organism>
<feature type="compositionally biased region" description="Basic and acidic residues" evidence="1">
    <location>
        <begin position="43"/>
        <end position="53"/>
    </location>
</feature>
<dbReference type="OrthoDB" id="5386823at2759"/>
<feature type="region of interest" description="Disordered" evidence="1">
    <location>
        <begin position="1"/>
        <end position="131"/>
    </location>
</feature>
<name>A0A6A6WFV1_9PEZI</name>
<sequence length="169" mass="17794">MTSNLMTTEPGGEQTQYEAQHTTQDPPTREPGQMGTSTTTNDEQTRPETRKTDPSVATNTKVAKSEAMRFGQAMSEEGVGGMTTVERNAGSAGVEGGFGDNKGRARDTTTSSSSSEQSRREAGYDASNEQSREIGGCAWKLLGINSKYSSSALRSGKGKGKGKGEGKGK</sequence>
<evidence type="ECO:0008006" key="4">
    <source>
        <dbReference type="Google" id="ProtNLM"/>
    </source>
</evidence>
<dbReference type="EMBL" id="ML996568">
    <property type="protein sequence ID" value="KAF2760477.1"/>
    <property type="molecule type" value="Genomic_DNA"/>
</dbReference>
<proteinExistence type="predicted"/>
<evidence type="ECO:0000313" key="3">
    <source>
        <dbReference type="Proteomes" id="UP000799437"/>
    </source>
</evidence>
<dbReference type="Proteomes" id="UP000799437">
    <property type="component" value="Unassembled WGS sequence"/>
</dbReference>
<feature type="compositionally biased region" description="Polar residues" evidence="1">
    <location>
        <begin position="1"/>
        <end position="26"/>
    </location>
</feature>
<accession>A0A6A6WFV1</accession>